<sequence>MSSELVLILKTLISVIERQPYQNWNSIFISSKLYDHVLSCLNAICQNYEKSKITEGLLELSCIIHQVTPKSSNAKLVANLYQRHSISYLMT</sequence>
<accession>A0A336MUP0</accession>
<name>A0A336MUP0_CULSO</name>
<reference evidence="1" key="1">
    <citation type="submission" date="2018-07" db="EMBL/GenBank/DDBJ databases">
        <authorList>
            <person name="Quirk P.G."/>
            <person name="Krulwich T.A."/>
        </authorList>
    </citation>
    <scope>NUCLEOTIDE SEQUENCE</scope>
</reference>
<evidence type="ECO:0000313" key="1">
    <source>
        <dbReference type="EMBL" id="SSX34314.1"/>
    </source>
</evidence>
<dbReference type="VEuPathDB" id="VectorBase:CSON007803"/>
<dbReference type="EMBL" id="UFQT01002934">
    <property type="protein sequence ID" value="SSX34314.1"/>
    <property type="molecule type" value="Genomic_DNA"/>
</dbReference>
<organism evidence="1">
    <name type="scientific">Culicoides sonorensis</name>
    <name type="common">Biting midge</name>
    <dbReference type="NCBI Taxonomy" id="179676"/>
    <lineage>
        <taxon>Eukaryota</taxon>
        <taxon>Metazoa</taxon>
        <taxon>Ecdysozoa</taxon>
        <taxon>Arthropoda</taxon>
        <taxon>Hexapoda</taxon>
        <taxon>Insecta</taxon>
        <taxon>Pterygota</taxon>
        <taxon>Neoptera</taxon>
        <taxon>Endopterygota</taxon>
        <taxon>Diptera</taxon>
        <taxon>Nematocera</taxon>
        <taxon>Chironomoidea</taxon>
        <taxon>Ceratopogonidae</taxon>
        <taxon>Ceratopogoninae</taxon>
        <taxon>Culicoides</taxon>
        <taxon>Monoculicoides</taxon>
    </lineage>
</organism>
<proteinExistence type="predicted"/>
<gene>
    <name evidence="1" type="primary">CSON007803</name>
</gene>
<protein>
    <submittedName>
        <fullName evidence="1">CSON007803 protein</fullName>
    </submittedName>
</protein>
<dbReference type="AlphaFoldDB" id="A0A336MUP0"/>